<dbReference type="Proteomes" id="UP001163166">
    <property type="component" value="Chromosome"/>
</dbReference>
<evidence type="ECO:0000313" key="1">
    <source>
        <dbReference type="EMBL" id="UYO40354.1"/>
    </source>
</evidence>
<reference evidence="1" key="1">
    <citation type="journal article" date="2022" name="Biol. Control">
        <title>In silico genomic analysis of Rhodopseudomonas palustris strains revealed potential biocontrol agents and crop yield enhancers.</title>
        <authorList>
            <person name="Surachat K."/>
            <person name="Kantachote D."/>
            <person name="Deachamag P."/>
            <person name="Wonglapsuwan M."/>
        </authorList>
    </citation>
    <scope>NUCLEOTIDE SEQUENCE</scope>
    <source>
        <strain evidence="1">TLS06</strain>
    </source>
</reference>
<dbReference type="EMBL" id="CP076676">
    <property type="protein sequence ID" value="UYO40354.1"/>
    <property type="molecule type" value="Genomic_DNA"/>
</dbReference>
<protein>
    <recommendedName>
        <fullName evidence="3">Methionyl-tRNA formyltransferase</fullName>
    </recommendedName>
</protein>
<proteinExistence type="predicted"/>
<dbReference type="AlphaFoldDB" id="A0AAX3E0V5"/>
<evidence type="ECO:0008006" key="3">
    <source>
        <dbReference type="Google" id="ProtNLM"/>
    </source>
</evidence>
<name>A0AAX3E0V5_RHOPL</name>
<gene>
    <name evidence="1" type="ORF">KQX62_03290</name>
</gene>
<organism evidence="1 2">
    <name type="scientific">Rhodopseudomonas palustris</name>
    <dbReference type="NCBI Taxonomy" id="1076"/>
    <lineage>
        <taxon>Bacteria</taxon>
        <taxon>Pseudomonadati</taxon>
        <taxon>Pseudomonadota</taxon>
        <taxon>Alphaproteobacteria</taxon>
        <taxon>Hyphomicrobiales</taxon>
        <taxon>Nitrobacteraceae</taxon>
        <taxon>Rhodopseudomonas</taxon>
    </lineage>
</organism>
<sequence length="169" mass="18620">MLKNLILFAANAEHRPALAALLREHNPGLTVSDDLELCDLEQLEPEELQESRLICFGGPLTLQSDVVKQIGHGAYQFYYAPLQYPGLAPTTAQEAKDDGPCVSVIAQSIGDAAPFDQILDIETVTLPPNIEAPQRDLIAFTRLARMFWRLSHAIACESLPAEPRSTRLN</sequence>
<accession>A0AAX3E0V5</accession>
<evidence type="ECO:0000313" key="2">
    <source>
        <dbReference type="Proteomes" id="UP001163166"/>
    </source>
</evidence>
<dbReference type="RefSeq" id="WP_264075399.1">
    <property type="nucleotide sequence ID" value="NZ_CP076676.1"/>
</dbReference>